<dbReference type="Proteomes" id="UP001623384">
    <property type="component" value="Chromosome"/>
</dbReference>
<dbReference type="InterPro" id="IPR029044">
    <property type="entry name" value="Nucleotide-diphossugar_trans"/>
</dbReference>
<accession>A0ABZ2R9J1</accession>
<comment type="pathway">
    <text evidence="7">Carotenoid biosynthesis; staphyloxanthin biosynthesis; staphyloxanthin from farnesyl diphosphate: step 4/5.</text>
</comment>
<dbReference type="EMBL" id="CP148033">
    <property type="protein sequence ID" value="WXK95082.1"/>
    <property type="molecule type" value="Genomic_DNA"/>
</dbReference>
<evidence type="ECO:0000259" key="11">
    <source>
        <dbReference type="Pfam" id="PF00535"/>
    </source>
</evidence>
<evidence type="ECO:0000256" key="7">
    <source>
        <dbReference type="ARBA" id="ARBA00037904"/>
    </source>
</evidence>
<evidence type="ECO:0000256" key="8">
    <source>
        <dbReference type="ARBA" id="ARBA00038120"/>
    </source>
</evidence>
<evidence type="ECO:0000256" key="4">
    <source>
        <dbReference type="ARBA" id="ARBA00022679"/>
    </source>
</evidence>
<evidence type="ECO:0000256" key="9">
    <source>
        <dbReference type="ARBA" id="ARBA00040345"/>
    </source>
</evidence>
<dbReference type="RefSeq" id="WP_406638419.1">
    <property type="nucleotide sequence ID" value="NZ_CP148033.1"/>
</dbReference>
<dbReference type="PANTHER" id="PTHR43646">
    <property type="entry name" value="GLYCOSYLTRANSFERASE"/>
    <property type="match status" value="1"/>
</dbReference>
<keyword evidence="5" id="KW-0472">Membrane</keyword>
<comment type="similarity">
    <text evidence="8">Belongs to the glycosyltransferase 2 family. CrtQ subfamily.</text>
</comment>
<proteinExistence type="inferred from homology"/>
<evidence type="ECO:0000313" key="13">
    <source>
        <dbReference type="Proteomes" id="UP001623384"/>
    </source>
</evidence>
<protein>
    <recommendedName>
        <fullName evidence="9">4,4'-diaponeurosporenoate glycosyltransferase</fullName>
    </recommendedName>
</protein>
<feature type="compositionally biased region" description="Basic and acidic residues" evidence="10">
    <location>
        <begin position="251"/>
        <end position="266"/>
    </location>
</feature>
<evidence type="ECO:0000256" key="2">
    <source>
        <dbReference type="ARBA" id="ARBA00022475"/>
    </source>
</evidence>
<dbReference type="PANTHER" id="PTHR43646:SF2">
    <property type="entry name" value="GLYCOSYLTRANSFERASE 2-LIKE DOMAIN-CONTAINING PROTEIN"/>
    <property type="match status" value="1"/>
</dbReference>
<dbReference type="SUPFAM" id="SSF53448">
    <property type="entry name" value="Nucleotide-diphospho-sugar transferases"/>
    <property type="match status" value="1"/>
</dbReference>
<organism evidence="12 13">
    <name type="scientific">Pseudarthrobacter quantipunctorum</name>
    <dbReference type="NCBI Taxonomy" id="3128980"/>
    <lineage>
        <taxon>Bacteria</taxon>
        <taxon>Bacillati</taxon>
        <taxon>Actinomycetota</taxon>
        <taxon>Actinomycetes</taxon>
        <taxon>Micrococcales</taxon>
        <taxon>Micrococcaceae</taxon>
        <taxon>Pseudarthrobacter</taxon>
    </lineage>
</organism>
<dbReference type="CDD" id="cd00761">
    <property type="entry name" value="Glyco_tranf_GTA_type"/>
    <property type="match status" value="1"/>
</dbReference>
<feature type="region of interest" description="Disordered" evidence="10">
    <location>
        <begin position="246"/>
        <end position="266"/>
    </location>
</feature>
<dbReference type="InterPro" id="IPR001173">
    <property type="entry name" value="Glyco_trans_2-like"/>
</dbReference>
<keyword evidence="4 12" id="KW-0808">Transferase</keyword>
<keyword evidence="13" id="KW-1185">Reference proteome</keyword>
<evidence type="ECO:0000256" key="3">
    <source>
        <dbReference type="ARBA" id="ARBA00022676"/>
    </source>
</evidence>
<keyword evidence="3 12" id="KW-0328">Glycosyltransferase</keyword>
<name>A0ABZ2R9J1_9MICC</name>
<evidence type="ECO:0000256" key="1">
    <source>
        <dbReference type="ARBA" id="ARBA00004236"/>
    </source>
</evidence>
<reference evidence="12 13" key="1">
    <citation type="submission" date="2024-03" db="EMBL/GenBank/DDBJ databases">
        <title>Rhodococcus navarretei sp. nov. and Pseudarthrobacter quantumdoti sp. nov., two new species with the ability to biosynthesize Quantum Dots isolated from soil samples at Union Glacier, Antarctica.</title>
        <authorList>
            <person name="Vargas M."/>
        </authorList>
    </citation>
    <scope>NUCLEOTIDE SEQUENCE [LARGE SCALE GENOMIC DNA]</scope>
    <source>
        <strain evidence="12 13">RC-2-3</strain>
    </source>
</reference>
<evidence type="ECO:0000256" key="6">
    <source>
        <dbReference type="ARBA" id="ARBA00037281"/>
    </source>
</evidence>
<comment type="function">
    <text evidence="6">Catalyzes the glycosylation of 4,4'-diaponeurosporenoate, i.e. the esterification of glucose at the C1'' position with the carboxyl group of 4,4'-diaponeurosporenic acid, to form glycosyl-4,4'-diaponeurosporenoate. This is a step in the biosynthesis of staphyloxanthin, an orange pigment present in most staphylococci strains.</text>
</comment>
<dbReference type="Gene3D" id="3.90.550.10">
    <property type="entry name" value="Spore Coat Polysaccharide Biosynthesis Protein SpsA, Chain A"/>
    <property type="match status" value="1"/>
</dbReference>
<dbReference type="GO" id="GO:0016757">
    <property type="term" value="F:glycosyltransferase activity"/>
    <property type="evidence" value="ECO:0007669"/>
    <property type="project" value="UniProtKB-KW"/>
</dbReference>
<evidence type="ECO:0000256" key="5">
    <source>
        <dbReference type="ARBA" id="ARBA00023136"/>
    </source>
</evidence>
<evidence type="ECO:0000256" key="10">
    <source>
        <dbReference type="SAM" id="MobiDB-lite"/>
    </source>
</evidence>
<sequence length="266" mass="28861">MTGESAGGASMVSVVIPTRNDAAMLAACLDLLSRQTRPADEIIVVDNASSDNTAAVCSAAGVRRILVDVPGIPATTAAGFDAATGDITARLDTDSRPPADWLERVEAILGAAGPLSLVTGPGEFYGGRRWIRWAGRHVFLGGYFKVVGFVLGHAPVYGSNFALRRAVWQAIGGSVVRNNAEVHDDLDISYHLRPEMAVIYDPALVMGVSARPLTSWPSFRRHVRMSLVTFRVEFKEEPPLRRRLERARARRSLEAQRRRAGRDDGG</sequence>
<feature type="domain" description="Glycosyltransferase 2-like" evidence="11">
    <location>
        <begin position="13"/>
        <end position="165"/>
    </location>
</feature>
<comment type="subcellular location">
    <subcellularLocation>
        <location evidence="1">Cell membrane</location>
    </subcellularLocation>
</comment>
<evidence type="ECO:0000313" key="12">
    <source>
        <dbReference type="EMBL" id="WXK95082.1"/>
    </source>
</evidence>
<gene>
    <name evidence="12" type="ORF">WHH00_09875</name>
</gene>
<keyword evidence="2" id="KW-1003">Cell membrane</keyword>
<dbReference type="Pfam" id="PF00535">
    <property type="entry name" value="Glycos_transf_2"/>
    <property type="match status" value="1"/>
</dbReference>